<accession>A0A367J9X5</accession>
<reference evidence="2 3" key="1">
    <citation type="journal article" date="2018" name="G3 (Bethesda)">
        <title>Phylogenetic and Phylogenomic Definition of Rhizopus Species.</title>
        <authorList>
            <person name="Gryganskyi A.P."/>
            <person name="Golan J."/>
            <person name="Dolatabadi S."/>
            <person name="Mondo S."/>
            <person name="Robb S."/>
            <person name="Idnurm A."/>
            <person name="Muszewska A."/>
            <person name="Steczkiewicz K."/>
            <person name="Masonjones S."/>
            <person name="Liao H.L."/>
            <person name="Gajdeczka M.T."/>
            <person name="Anike F."/>
            <person name="Vuek A."/>
            <person name="Anishchenko I.M."/>
            <person name="Voigt K."/>
            <person name="de Hoog G.S."/>
            <person name="Smith M.E."/>
            <person name="Heitman J."/>
            <person name="Vilgalys R."/>
            <person name="Stajich J.E."/>
        </authorList>
    </citation>
    <scope>NUCLEOTIDE SEQUENCE [LARGE SCALE GENOMIC DNA]</scope>
    <source>
        <strain evidence="2 3">CBS 357.93</strain>
    </source>
</reference>
<evidence type="ECO:0000256" key="1">
    <source>
        <dbReference type="SAM" id="MobiDB-lite"/>
    </source>
</evidence>
<evidence type="ECO:0000313" key="2">
    <source>
        <dbReference type="EMBL" id="RCH86695.1"/>
    </source>
</evidence>
<dbReference type="OrthoDB" id="2286035at2759"/>
<name>A0A367J9X5_RHIAZ</name>
<feature type="region of interest" description="Disordered" evidence="1">
    <location>
        <begin position="79"/>
        <end position="126"/>
    </location>
</feature>
<dbReference type="AlphaFoldDB" id="A0A367J9X5"/>
<dbReference type="Proteomes" id="UP000252139">
    <property type="component" value="Unassembled WGS sequence"/>
</dbReference>
<gene>
    <name evidence="2" type="ORF">CU097_003870</name>
</gene>
<evidence type="ECO:0000313" key="3">
    <source>
        <dbReference type="Proteomes" id="UP000252139"/>
    </source>
</evidence>
<organism evidence="2 3">
    <name type="scientific">Rhizopus azygosporus</name>
    <name type="common">Rhizopus microsporus var. azygosporus</name>
    <dbReference type="NCBI Taxonomy" id="86630"/>
    <lineage>
        <taxon>Eukaryota</taxon>
        <taxon>Fungi</taxon>
        <taxon>Fungi incertae sedis</taxon>
        <taxon>Mucoromycota</taxon>
        <taxon>Mucoromycotina</taxon>
        <taxon>Mucoromycetes</taxon>
        <taxon>Mucorales</taxon>
        <taxon>Mucorineae</taxon>
        <taxon>Rhizopodaceae</taxon>
        <taxon>Rhizopus</taxon>
    </lineage>
</organism>
<sequence>MLTLGQASCLVLGYLPNISEERKKAKQHLQKSGLIAAYLRGQDPFRPMAIGMNVIERDPYTYISYPESPRILTEDIFHSEPHNNVNDDNDDHGNNNDSGNKDSSDDENDNSNIGEASYQTKAGHKRNHSGEIVPFCKDRLLHMISTIASHEDPHNDDCYVQQFATMESQFAMIRTIFPRLEYYCSIKQLQYWISQAGLWGTISRRKINGVRVSGRNLWIVKEQYRAFLADNCDSISAYWSHLQNCSDFMTIGYVRKSPTNETRASRARLLQLMIDKLYFRGKCEEVFVSPCCLANQPILERDHPRANEILALLKGCQGDITDLTSKIHYTQKRIRLVIIDFAGLSTCPEDIQNFLK</sequence>
<keyword evidence="3" id="KW-1185">Reference proteome</keyword>
<dbReference type="EMBL" id="PJQL01001812">
    <property type="protein sequence ID" value="RCH86695.1"/>
    <property type="molecule type" value="Genomic_DNA"/>
</dbReference>
<protein>
    <submittedName>
        <fullName evidence="2">Uncharacterized protein</fullName>
    </submittedName>
</protein>
<proteinExistence type="predicted"/>
<comment type="caution">
    <text evidence="2">The sequence shown here is derived from an EMBL/GenBank/DDBJ whole genome shotgun (WGS) entry which is preliminary data.</text>
</comment>
<feature type="compositionally biased region" description="Basic and acidic residues" evidence="1">
    <location>
        <begin position="91"/>
        <end position="103"/>
    </location>
</feature>